<keyword evidence="2" id="KW-1133">Transmembrane helix</keyword>
<reference evidence="3" key="1">
    <citation type="submission" date="2021-01" db="EMBL/GenBank/DDBJ databases">
        <authorList>
            <person name="Kaushik A."/>
        </authorList>
    </citation>
    <scope>NUCLEOTIDE SEQUENCE</scope>
    <source>
        <strain evidence="3">AG4-RS23</strain>
    </source>
</reference>
<feature type="non-terminal residue" evidence="3">
    <location>
        <position position="1"/>
    </location>
</feature>
<organism evidence="3 4">
    <name type="scientific">Rhizoctonia solani</name>
    <dbReference type="NCBI Taxonomy" id="456999"/>
    <lineage>
        <taxon>Eukaryota</taxon>
        <taxon>Fungi</taxon>
        <taxon>Dikarya</taxon>
        <taxon>Basidiomycota</taxon>
        <taxon>Agaricomycotina</taxon>
        <taxon>Agaricomycetes</taxon>
        <taxon>Cantharellales</taxon>
        <taxon>Ceratobasidiaceae</taxon>
        <taxon>Rhizoctonia</taxon>
    </lineage>
</organism>
<evidence type="ECO:0000313" key="4">
    <source>
        <dbReference type="Proteomes" id="UP000663861"/>
    </source>
</evidence>
<protein>
    <submittedName>
        <fullName evidence="3">Uncharacterized protein</fullName>
    </submittedName>
</protein>
<dbReference type="AlphaFoldDB" id="A0A8H3C008"/>
<accession>A0A8H3C008</accession>
<evidence type="ECO:0000256" key="2">
    <source>
        <dbReference type="SAM" id="Phobius"/>
    </source>
</evidence>
<comment type="caution">
    <text evidence="3">The sequence shown here is derived from an EMBL/GenBank/DDBJ whole genome shotgun (WGS) entry which is preliminary data.</text>
</comment>
<proteinExistence type="predicted"/>
<keyword evidence="2" id="KW-0472">Membrane</keyword>
<name>A0A8H3C008_9AGAM</name>
<evidence type="ECO:0000256" key="1">
    <source>
        <dbReference type="SAM" id="MobiDB-lite"/>
    </source>
</evidence>
<feature type="region of interest" description="Disordered" evidence="1">
    <location>
        <begin position="70"/>
        <end position="101"/>
    </location>
</feature>
<dbReference type="Proteomes" id="UP000663861">
    <property type="component" value="Unassembled WGS sequence"/>
</dbReference>
<gene>
    <name evidence="3" type="ORF">RDB_LOCUS81721</name>
</gene>
<evidence type="ECO:0000313" key="3">
    <source>
        <dbReference type="EMBL" id="CAE6470415.1"/>
    </source>
</evidence>
<keyword evidence="2" id="KW-0812">Transmembrane</keyword>
<feature type="transmembrane region" description="Helical" evidence="2">
    <location>
        <begin position="12"/>
        <end position="37"/>
    </location>
</feature>
<dbReference type="EMBL" id="CAJMWY010001566">
    <property type="protein sequence ID" value="CAE6470415.1"/>
    <property type="molecule type" value="Genomic_DNA"/>
</dbReference>
<sequence>MTELPPDIKACAMSATCVAGTVSGVGIPALIIMLGVLHAVGVRSPDLPILSEFITKEAIAAVAAEEDAEAMSKPGTAMPPDADFPNESSPLLEHASTESEKPPGWRQFVLSLIPILEIAGWTVDLVHQATSGAGFFGFVSACVTLYEGSVAGVPSGDHAGRIIDAFLTLGGITIILNMPLESFGEPTVDAEGRLPPLEDHCTLLQWMTFSWVSPLVALGSRQPLGEKDMWQLSRFMRTRVLMKQFSQLKRSSLLRAILVANGRDMFLDLVLTVVSSILSFGPPVF</sequence>